<reference evidence="2" key="1">
    <citation type="submission" date="2006-09" db="EMBL/GenBank/DDBJ databases">
        <title>Annotation of Plasmodium falciparum Dd2.</title>
        <authorList>
            <consortium name="The Broad Institute Genome Sequencing Platform"/>
            <person name="Volkman S.K."/>
            <person name="Neafsey D.E."/>
            <person name="Dash A.P."/>
            <person name="Chitnis C.E."/>
            <person name="Hartl D.L."/>
            <person name="Young S.K."/>
            <person name="Zeng Q."/>
            <person name="Koehrsen M."/>
            <person name="Alvarado L."/>
            <person name="Berlin A."/>
            <person name="Borenstein D."/>
            <person name="Chapman S.B."/>
            <person name="Chen Z."/>
            <person name="Engels R."/>
            <person name="Freedman E."/>
            <person name="Gellesch M."/>
            <person name="Goldberg J."/>
            <person name="Griggs A."/>
            <person name="Gujja S."/>
            <person name="Heilman E.R."/>
            <person name="Heiman D.I."/>
            <person name="Howarth C."/>
            <person name="Jen D."/>
            <person name="Larson L."/>
            <person name="Mehta T."/>
            <person name="Neiman D."/>
            <person name="Park D."/>
            <person name="Pearson M."/>
            <person name="Roberts A."/>
            <person name="Saif S."/>
            <person name="Shea T."/>
            <person name="Shenoy N."/>
            <person name="Sisk P."/>
            <person name="Stolte C."/>
            <person name="Sykes S."/>
            <person name="Walk T."/>
            <person name="White J."/>
            <person name="Yandava C."/>
            <person name="Haas B."/>
            <person name="Henn M.R."/>
            <person name="Nusbaum C."/>
            <person name="Birren B."/>
        </authorList>
    </citation>
    <scope>NUCLEOTIDE SEQUENCE [LARGE SCALE GENOMIC DNA]</scope>
</reference>
<dbReference type="EMBL" id="GG702911">
    <property type="protein sequence ID" value="KOB89672.1"/>
    <property type="molecule type" value="Genomic_DNA"/>
</dbReference>
<evidence type="ECO:0000313" key="2">
    <source>
        <dbReference type="Proteomes" id="UP000054282"/>
    </source>
</evidence>
<name>A0A0L7M9Y7_PLAF4</name>
<dbReference type="Proteomes" id="UP000054282">
    <property type="component" value="Unassembled WGS sequence"/>
</dbReference>
<sequence>MLRVDDTEYLEFRVRIVVPYMCTVGKNIRENYECYWGTIDECGHIIIETYLYIEILIITDQSTELLYNHSINCRFIAPYVRWKIDYLCAGVGKLCSL</sequence>
<proteinExistence type="predicted"/>
<gene>
    <name evidence="1" type="ORF">PFDG_05222</name>
</gene>
<dbReference type="AlphaFoldDB" id="A0A0L7M9Y7"/>
<evidence type="ECO:0000313" key="1">
    <source>
        <dbReference type="EMBL" id="KOB89672.1"/>
    </source>
</evidence>
<organism evidence="1 2">
    <name type="scientific">Plasmodium falciparum (isolate Dd2)</name>
    <dbReference type="NCBI Taxonomy" id="57267"/>
    <lineage>
        <taxon>Eukaryota</taxon>
        <taxon>Sar</taxon>
        <taxon>Alveolata</taxon>
        <taxon>Apicomplexa</taxon>
        <taxon>Aconoidasida</taxon>
        <taxon>Haemosporida</taxon>
        <taxon>Plasmodiidae</taxon>
        <taxon>Plasmodium</taxon>
        <taxon>Plasmodium (Laverania)</taxon>
    </lineage>
</organism>
<reference evidence="2" key="2">
    <citation type="submission" date="2006-09" db="EMBL/GenBank/DDBJ databases">
        <title>The genome sequence of Plasmodium falciparum Dd2.</title>
        <authorList>
            <consortium name="The Broad Institute Genome Sequencing Platform"/>
            <person name="Birren B."/>
            <person name="Lander E."/>
            <person name="Galagan J."/>
            <person name="Nusbaum C."/>
            <person name="Devon K."/>
            <person name="Henn M."/>
            <person name="Jaffe D."/>
            <person name="Butler J."/>
            <person name="Alvarez P."/>
            <person name="Gnerre S."/>
            <person name="Grabherr M."/>
            <person name="Kleber M."/>
            <person name="Mauceli E."/>
            <person name="Brockman W."/>
            <person name="MacCallum I.A."/>
            <person name="Rounsley S."/>
            <person name="Young S."/>
            <person name="LaButti K."/>
            <person name="Pushparaj V."/>
            <person name="DeCaprio D."/>
            <person name="Crawford M."/>
            <person name="Koehrsen M."/>
            <person name="Engels R."/>
            <person name="Montgomery P."/>
            <person name="Pearson M."/>
            <person name="Howarth C."/>
            <person name="Larson L."/>
            <person name="Luoma S."/>
            <person name="White J."/>
            <person name="Kodira C."/>
            <person name="Zeng Q."/>
            <person name="O'Leary S."/>
            <person name="Yandava C."/>
            <person name="Alvarado L."/>
            <person name="Wirth D."/>
            <person name="Volkman S."/>
            <person name="Hartl D."/>
        </authorList>
    </citation>
    <scope>NUCLEOTIDE SEQUENCE [LARGE SCALE GENOMIC DNA]</scope>
</reference>
<accession>A0A0L7M9Y7</accession>
<dbReference type="KEGG" id="pfd:PFDG_05222"/>
<protein>
    <submittedName>
        <fullName evidence="1">Uncharacterized protein</fullName>
    </submittedName>
</protein>